<dbReference type="Gene3D" id="1.10.10.10">
    <property type="entry name" value="Winged helix-like DNA-binding domain superfamily/Winged helix DNA-binding domain"/>
    <property type="match status" value="1"/>
</dbReference>
<dbReference type="InterPro" id="IPR000524">
    <property type="entry name" value="Tscrpt_reg_HTH_GntR"/>
</dbReference>
<evidence type="ECO:0000256" key="2">
    <source>
        <dbReference type="ARBA" id="ARBA00021531"/>
    </source>
</evidence>
<name>A0A1Y6BC81_9NEIS</name>
<dbReference type="Pfam" id="PF00155">
    <property type="entry name" value="Aminotran_1_2"/>
    <property type="match status" value="1"/>
</dbReference>
<keyword evidence="4" id="KW-0805">Transcription regulation</keyword>
<dbReference type="PROSITE" id="PS50949">
    <property type="entry name" value="HTH_GNTR"/>
    <property type="match status" value="1"/>
</dbReference>
<dbReference type="Gene3D" id="3.40.640.10">
    <property type="entry name" value="Type I PLP-dependent aspartate aminotransferase-like (Major domain)"/>
    <property type="match status" value="1"/>
</dbReference>
<dbReference type="SMART" id="SM00345">
    <property type="entry name" value="HTH_GNTR"/>
    <property type="match status" value="1"/>
</dbReference>
<proteinExistence type="inferred from homology"/>
<keyword evidence="9" id="KW-1185">Reference proteome</keyword>
<accession>A0A1Y6BC81</accession>
<dbReference type="InterPro" id="IPR051446">
    <property type="entry name" value="HTH_trans_reg/aminotransferase"/>
</dbReference>
<protein>
    <recommendedName>
        <fullName evidence="2">Putative 8-amino-7-oxononanoate synthase</fullName>
    </recommendedName>
</protein>
<sequence length="526" mass="58055">MIAITWTTKNIQIYNIYWSSWLDDCGFVLLMRRSMLRPWDLAIQLQHQHGTALHRQIVQAIIEEIRRGRLARGAPMPGTRELAERLSVNRKTVVLAYEELAAQGWLEAQARRGTFVAAEFPVAEKGLDPAALLQGADPVGSGSEGSMPVLDTEWHGEANAGVIDFNDGVPDSRMIPYAALARAFRHALIKTARNNQLGYGDPRGALALRQSLARMLNLERGLACNEDTLCLVRGSQMGIYLAARVLVRPGDAVAFEALSYAPAREAFRACGATLLAVGQDQYGLIPDELERLCRTHRVRAVYVTPHHQYPTTVMMPAERRLRLLALAEQFDFAIVEDDYDHEFHFDHRPMLPMASIDRGGKVIYIGSMSKGLAPGLRVGYVAAARSIVDRCAATVRQIDRQGNAITELAVNELLESGELKRHLRRALRVYAQRRDAAVQVIRSELEGLVEFDIPPGGLALWLRLCNGQDASSLTARALAHPIRLVPSEQYATDSAAVPGIRIGYASLEPDKFAAGIRSLRAVLMSG</sequence>
<evidence type="ECO:0000256" key="1">
    <source>
        <dbReference type="ARBA" id="ARBA00005384"/>
    </source>
</evidence>
<dbReference type="SUPFAM" id="SSF53383">
    <property type="entry name" value="PLP-dependent transferases"/>
    <property type="match status" value="1"/>
</dbReference>
<evidence type="ECO:0000256" key="4">
    <source>
        <dbReference type="ARBA" id="ARBA00023015"/>
    </source>
</evidence>
<keyword evidence="6" id="KW-0804">Transcription</keyword>
<keyword evidence="8" id="KW-0032">Aminotransferase</keyword>
<evidence type="ECO:0000256" key="3">
    <source>
        <dbReference type="ARBA" id="ARBA00022898"/>
    </source>
</evidence>
<dbReference type="EMBL" id="FXAG01000003">
    <property type="protein sequence ID" value="SMF03322.1"/>
    <property type="molecule type" value="Genomic_DNA"/>
</dbReference>
<dbReference type="AlphaFoldDB" id="A0A1Y6BC81"/>
<feature type="domain" description="HTH gntR-type" evidence="7">
    <location>
        <begin position="51"/>
        <end position="119"/>
    </location>
</feature>
<dbReference type="InterPro" id="IPR015421">
    <property type="entry name" value="PyrdxlP-dep_Trfase_major"/>
</dbReference>
<dbReference type="CDD" id="cd00609">
    <property type="entry name" value="AAT_like"/>
    <property type="match status" value="1"/>
</dbReference>
<dbReference type="SUPFAM" id="SSF46785">
    <property type="entry name" value="Winged helix' DNA-binding domain"/>
    <property type="match status" value="1"/>
</dbReference>
<evidence type="ECO:0000313" key="9">
    <source>
        <dbReference type="Proteomes" id="UP000192920"/>
    </source>
</evidence>
<keyword evidence="8" id="KW-0808">Transferase</keyword>
<dbReference type="InterPro" id="IPR036390">
    <property type="entry name" value="WH_DNA-bd_sf"/>
</dbReference>
<dbReference type="InterPro" id="IPR004839">
    <property type="entry name" value="Aminotransferase_I/II_large"/>
</dbReference>
<keyword evidence="3" id="KW-0663">Pyridoxal phosphate</keyword>
<dbReference type="InterPro" id="IPR015424">
    <property type="entry name" value="PyrdxlP-dep_Trfase"/>
</dbReference>
<dbReference type="STRING" id="1123014.SAMN02745746_00872"/>
<dbReference type="RefSeq" id="WP_200810870.1">
    <property type="nucleotide sequence ID" value="NZ_FXAG01000003.1"/>
</dbReference>
<dbReference type="PANTHER" id="PTHR46577:SF1">
    <property type="entry name" value="HTH-TYPE TRANSCRIPTIONAL REGULATORY PROTEIN GABR"/>
    <property type="match status" value="1"/>
</dbReference>
<dbReference type="Proteomes" id="UP000192920">
    <property type="component" value="Unassembled WGS sequence"/>
</dbReference>
<dbReference type="InterPro" id="IPR036388">
    <property type="entry name" value="WH-like_DNA-bd_sf"/>
</dbReference>
<dbReference type="GO" id="GO:0008483">
    <property type="term" value="F:transaminase activity"/>
    <property type="evidence" value="ECO:0007669"/>
    <property type="project" value="UniProtKB-KW"/>
</dbReference>
<evidence type="ECO:0000313" key="8">
    <source>
        <dbReference type="EMBL" id="SMF03322.1"/>
    </source>
</evidence>
<dbReference type="Pfam" id="PF00392">
    <property type="entry name" value="GntR"/>
    <property type="match status" value="1"/>
</dbReference>
<dbReference type="PRINTS" id="PR00035">
    <property type="entry name" value="HTHGNTR"/>
</dbReference>
<evidence type="ECO:0000256" key="6">
    <source>
        <dbReference type="ARBA" id="ARBA00023163"/>
    </source>
</evidence>
<dbReference type="PANTHER" id="PTHR46577">
    <property type="entry name" value="HTH-TYPE TRANSCRIPTIONAL REGULATORY PROTEIN GABR"/>
    <property type="match status" value="1"/>
</dbReference>
<reference evidence="9" key="1">
    <citation type="submission" date="2017-04" db="EMBL/GenBank/DDBJ databases">
        <authorList>
            <person name="Varghese N."/>
            <person name="Submissions S."/>
        </authorList>
    </citation>
    <scope>NUCLEOTIDE SEQUENCE [LARGE SCALE GENOMIC DNA]</scope>
    <source>
        <strain evidence="9">DSM 22618</strain>
    </source>
</reference>
<evidence type="ECO:0000256" key="5">
    <source>
        <dbReference type="ARBA" id="ARBA00023125"/>
    </source>
</evidence>
<organism evidence="8 9">
    <name type="scientific">Pseudogulbenkiania subflava DSM 22618</name>
    <dbReference type="NCBI Taxonomy" id="1123014"/>
    <lineage>
        <taxon>Bacteria</taxon>
        <taxon>Pseudomonadati</taxon>
        <taxon>Pseudomonadota</taxon>
        <taxon>Betaproteobacteria</taxon>
        <taxon>Neisseriales</taxon>
        <taxon>Chromobacteriaceae</taxon>
        <taxon>Pseudogulbenkiania</taxon>
    </lineage>
</organism>
<dbReference type="GO" id="GO:0003677">
    <property type="term" value="F:DNA binding"/>
    <property type="evidence" value="ECO:0007669"/>
    <property type="project" value="UniProtKB-KW"/>
</dbReference>
<dbReference type="CDD" id="cd07377">
    <property type="entry name" value="WHTH_GntR"/>
    <property type="match status" value="1"/>
</dbReference>
<dbReference type="GO" id="GO:0003700">
    <property type="term" value="F:DNA-binding transcription factor activity"/>
    <property type="evidence" value="ECO:0007669"/>
    <property type="project" value="InterPro"/>
</dbReference>
<dbReference type="GO" id="GO:0030170">
    <property type="term" value="F:pyridoxal phosphate binding"/>
    <property type="evidence" value="ECO:0007669"/>
    <property type="project" value="InterPro"/>
</dbReference>
<comment type="similarity">
    <text evidence="1">In the C-terminal section; belongs to the class-I pyridoxal-phosphate-dependent aminotransferase family.</text>
</comment>
<gene>
    <name evidence="8" type="ORF">SAMN02745746_00872</name>
</gene>
<keyword evidence="5" id="KW-0238">DNA-binding</keyword>
<evidence type="ECO:0000259" key="7">
    <source>
        <dbReference type="PROSITE" id="PS50949"/>
    </source>
</evidence>